<comment type="function">
    <text evidence="7">Catalyzes the formation of phosphoribosylamine from phosphoribosylpyrophosphate (PRPP) and glutamine.</text>
</comment>
<comment type="caution">
    <text evidence="12">The sequence shown here is derived from an EMBL/GenBank/DDBJ whole genome shotgun (WGS) entry which is preliminary data.</text>
</comment>
<protein>
    <recommendedName>
        <fullName evidence="7">Amidophosphoribosyltransferase</fullName>
        <shortName evidence="7">ATase</shortName>
        <ecNumber evidence="7">2.4.2.14</ecNumber>
    </recommendedName>
    <alternativeName>
        <fullName evidence="7">Glutamine phosphoribosylpyrophosphate amidotransferase</fullName>
        <shortName evidence="7">GPATase</shortName>
    </alternativeName>
</protein>
<dbReference type="Pfam" id="PF00156">
    <property type="entry name" value="Pribosyltran"/>
    <property type="match status" value="1"/>
</dbReference>
<dbReference type="PANTHER" id="PTHR11907">
    <property type="entry name" value="AMIDOPHOSPHORIBOSYLTRANSFERASE"/>
    <property type="match status" value="1"/>
</dbReference>
<evidence type="ECO:0000256" key="4">
    <source>
        <dbReference type="ARBA" id="ARBA00022679"/>
    </source>
</evidence>
<feature type="binding site" evidence="7 10">
    <location>
        <position position="381"/>
    </location>
    <ligand>
        <name>Mg(2+)</name>
        <dbReference type="ChEBI" id="CHEBI:18420"/>
    </ligand>
</feature>
<keyword evidence="6 7" id="KW-0315">Glutamine amidotransferase</keyword>
<evidence type="ECO:0000256" key="9">
    <source>
        <dbReference type="PIRSR" id="PIRSR000485-1"/>
    </source>
</evidence>
<dbReference type="AlphaFoldDB" id="A0A9D1RQA3"/>
<keyword evidence="7 10" id="KW-0460">Magnesium</keyword>
<dbReference type="InterPro" id="IPR017932">
    <property type="entry name" value="GATase_2_dom"/>
</dbReference>
<dbReference type="InterPro" id="IPR000836">
    <property type="entry name" value="PRTase_dom"/>
</dbReference>
<dbReference type="HAMAP" id="MF_01931">
    <property type="entry name" value="PurF"/>
    <property type="match status" value="1"/>
</dbReference>
<dbReference type="PROSITE" id="PS51278">
    <property type="entry name" value="GATASE_TYPE_2"/>
    <property type="match status" value="1"/>
</dbReference>
<dbReference type="PIRSF" id="PIRSF000485">
    <property type="entry name" value="Amd_phspho_trans"/>
    <property type="match status" value="1"/>
</dbReference>
<keyword evidence="3 7" id="KW-0328">Glycosyltransferase</keyword>
<evidence type="ECO:0000313" key="13">
    <source>
        <dbReference type="Proteomes" id="UP000824190"/>
    </source>
</evidence>
<reference evidence="12" key="1">
    <citation type="journal article" date="2021" name="PeerJ">
        <title>Extensive microbial diversity within the chicken gut microbiome revealed by metagenomics and culture.</title>
        <authorList>
            <person name="Gilroy R."/>
            <person name="Ravi A."/>
            <person name="Getino M."/>
            <person name="Pursley I."/>
            <person name="Horton D.L."/>
            <person name="Alikhan N.F."/>
            <person name="Baker D."/>
            <person name="Gharbi K."/>
            <person name="Hall N."/>
            <person name="Watson M."/>
            <person name="Adriaenssens E.M."/>
            <person name="Foster-Nyarko E."/>
            <person name="Jarju S."/>
            <person name="Secka A."/>
            <person name="Antonio M."/>
            <person name="Oren A."/>
            <person name="Chaudhuri R.R."/>
            <person name="La Ragione R."/>
            <person name="Hildebrand F."/>
            <person name="Pallen M.J."/>
        </authorList>
    </citation>
    <scope>NUCLEOTIDE SEQUENCE</scope>
    <source>
        <strain evidence="12">CHK32-1732</strain>
    </source>
</reference>
<dbReference type="InterPro" id="IPR029055">
    <property type="entry name" value="Ntn_hydrolases_N"/>
</dbReference>
<sequence>MCGIVGMVGNNPVNQDIYDALLLLQHRGQDSTGMATVEDSGHMHLFRAKGMVREAFRTRDMRSLLGTAGLGHVRYVTKGAASSEEEAQPFYVNSPYGITLVHNGNLTNTRELTAEMRNRDRRHLNTTSDTELLLNVLANELQSTTGPDDLNPDDIFAAVSATQDRIEGAYGVIALIAHHGLLAFRDPNGIRPLVLGRRGPTGPDGRADVSTVAGHDEWVVASESLVLENADYEVVREIAPGEAVFITSDGTLHSRQCATGATLEPCSFEYVYLARPDSVMNGISVYDSRLRMGARLAGTIAKHVPIEDVDVVMPIPDSARPAAMEVARTLDLPYREGFFKNRYVGRTFIMPGQAVRKKSVRQKLNAMSTEFAGKHVLLIDDSIVRGTTSFEIIAMAKAAGARKVSFASAAPPIRHPHVYGINIPNREELVATGRTIPEMCELLGADHLVFQEVEDLAAAILDGQTDTHLDGLDLSCFTGEYVTGSVTESYLDWVGETQAS</sequence>
<evidence type="ECO:0000256" key="1">
    <source>
        <dbReference type="ARBA" id="ARBA00005209"/>
    </source>
</evidence>
<evidence type="ECO:0000256" key="5">
    <source>
        <dbReference type="ARBA" id="ARBA00022755"/>
    </source>
</evidence>
<dbReference type="CDD" id="cd00715">
    <property type="entry name" value="GPATase_N"/>
    <property type="match status" value="1"/>
</dbReference>
<proteinExistence type="inferred from homology"/>
<dbReference type="InterPro" id="IPR035584">
    <property type="entry name" value="PurF_N"/>
</dbReference>
<evidence type="ECO:0000256" key="8">
    <source>
        <dbReference type="PIRNR" id="PIRNR000485"/>
    </source>
</evidence>
<evidence type="ECO:0000259" key="11">
    <source>
        <dbReference type="PROSITE" id="PS51278"/>
    </source>
</evidence>
<evidence type="ECO:0000256" key="7">
    <source>
        <dbReference type="HAMAP-Rule" id="MF_01931"/>
    </source>
</evidence>
<comment type="cofactor">
    <cofactor evidence="7 10">
        <name>Mg(2+)</name>
        <dbReference type="ChEBI" id="CHEBI:18420"/>
    </cofactor>
    <text evidence="7 10">Binds 1 Mg(2+) ion per subunit.</text>
</comment>
<dbReference type="Proteomes" id="UP000824190">
    <property type="component" value="Unassembled WGS sequence"/>
</dbReference>
<feature type="active site" description="Nucleophile" evidence="7 9">
    <location>
        <position position="2"/>
    </location>
</feature>
<dbReference type="EC" id="2.4.2.14" evidence="7"/>
<dbReference type="InterPro" id="IPR005854">
    <property type="entry name" value="PurF"/>
</dbReference>
<dbReference type="GO" id="GO:0009113">
    <property type="term" value="P:purine nucleobase biosynthetic process"/>
    <property type="evidence" value="ECO:0007669"/>
    <property type="project" value="UniProtKB-UniRule"/>
</dbReference>
<feature type="binding site" evidence="7 10">
    <location>
        <position position="380"/>
    </location>
    <ligand>
        <name>Mg(2+)</name>
        <dbReference type="ChEBI" id="CHEBI:18420"/>
    </ligand>
</feature>
<dbReference type="Gene3D" id="3.40.50.2020">
    <property type="match status" value="1"/>
</dbReference>
<dbReference type="GO" id="GO:0006189">
    <property type="term" value="P:'de novo' IMP biosynthetic process"/>
    <property type="evidence" value="ECO:0007669"/>
    <property type="project" value="UniProtKB-UniRule"/>
</dbReference>
<dbReference type="Pfam" id="PF13522">
    <property type="entry name" value="GATase_6"/>
    <property type="match status" value="1"/>
</dbReference>
<accession>A0A9D1RQA3</accession>
<dbReference type="EMBL" id="DXGC01000091">
    <property type="protein sequence ID" value="HIW92179.1"/>
    <property type="molecule type" value="Genomic_DNA"/>
</dbReference>
<keyword evidence="5 7" id="KW-0658">Purine biosynthesis</keyword>
<dbReference type="SUPFAM" id="SSF56235">
    <property type="entry name" value="N-terminal nucleophile aminohydrolases (Ntn hydrolases)"/>
    <property type="match status" value="1"/>
</dbReference>
<keyword evidence="4 7" id="KW-0808">Transferase</keyword>
<evidence type="ECO:0000256" key="10">
    <source>
        <dbReference type="PIRSR" id="PIRSR000485-2"/>
    </source>
</evidence>
<organism evidence="12 13">
    <name type="scientific">Candidatus Corynebacterium avicola</name>
    <dbReference type="NCBI Taxonomy" id="2838527"/>
    <lineage>
        <taxon>Bacteria</taxon>
        <taxon>Bacillati</taxon>
        <taxon>Actinomycetota</taxon>
        <taxon>Actinomycetes</taxon>
        <taxon>Mycobacteriales</taxon>
        <taxon>Corynebacteriaceae</taxon>
        <taxon>Corynebacterium</taxon>
    </lineage>
</organism>
<dbReference type="GO" id="GO:0004044">
    <property type="term" value="F:amidophosphoribosyltransferase activity"/>
    <property type="evidence" value="ECO:0007669"/>
    <property type="project" value="UniProtKB-UniRule"/>
</dbReference>
<reference evidence="12" key="2">
    <citation type="submission" date="2021-04" db="EMBL/GenBank/DDBJ databases">
        <authorList>
            <person name="Gilroy R."/>
        </authorList>
    </citation>
    <scope>NUCLEOTIDE SEQUENCE</scope>
    <source>
        <strain evidence="12">CHK32-1732</strain>
    </source>
</reference>
<evidence type="ECO:0000256" key="2">
    <source>
        <dbReference type="ARBA" id="ARBA00010138"/>
    </source>
</evidence>
<comment type="similarity">
    <text evidence="2 7 8">In the C-terminal section; belongs to the purine/pyrimidine phosphoribosyltransferase family.</text>
</comment>
<feature type="domain" description="Glutamine amidotransferase type-2" evidence="11">
    <location>
        <begin position="2"/>
        <end position="249"/>
    </location>
</feature>
<comment type="pathway">
    <text evidence="1 7 8">Purine metabolism; IMP biosynthesis via de novo pathway; N(1)-(5-phospho-D-ribosyl)glycinamide from 5-phospho-alpha-D-ribose 1-diphosphate: step 1/2.</text>
</comment>
<dbReference type="InterPro" id="IPR029057">
    <property type="entry name" value="PRTase-like"/>
</dbReference>
<name>A0A9D1RQA3_9CORY</name>
<keyword evidence="7 10" id="KW-0479">Metal-binding</keyword>
<comment type="catalytic activity">
    <reaction evidence="7 8">
        <text>5-phospho-beta-D-ribosylamine + L-glutamate + diphosphate = 5-phospho-alpha-D-ribose 1-diphosphate + L-glutamine + H2O</text>
        <dbReference type="Rhea" id="RHEA:14905"/>
        <dbReference type="ChEBI" id="CHEBI:15377"/>
        <dbReference type="ChEBI" id="CHEBI:29985"/>
        <dbReference type="ChEBI" id="CHEBI:33019"/>
        <dbReference type="ChEBI" id="CHEBI:58017"/>
        <dbReference type="ChEBI" id="CHEBI:58359"/>
        <dbReference type="ChEBI" id="CHEBI:58681"/>
        <dbReference type="EC" id="2.4.2.14"/>
    </reaction>
</comment>
<dbReference type="CDD" id="cd06223">
    <property type="entry name" value="PRTases_typeI"/>
    <property type="match status" value="1"/>
</dbReference>
<dbReference type="NCBIfam" id="TIGR01134">
    <property type="entry name" value="purF"/>
    <property type="match status" value="1"/>
</dbReference>
<dbReference type="Gene3D" id="3.60.20.10">
    <property type="entry name" value="Glutamine Phosphoribosylpyrophosphate, subunit 1, domain 1"/>
    <property type="match status" value="1"/>
</dbReference>
<dbReference type="SUPFAM" id="SSF53271">
    <property type="entry name" value="PRTase-like"/>
    <property type="match status" value="1"/>
</dbReference>
<evidence type="ECO:0000313" key="12">
    <source>
        <dbReference type="EMBL" id="HIW92179.1"/>
    </source>
</evidence>
<dbReference type="GO" id="GO:0000287">
    <property type="term" value="F:magnesium ion binding"/>
    <property type="evidence" value="ECO:0007669"/>
    <property type="project" value="UniProtKB-UniRule"/>
</dbReference>
<gene>
    <name evidence="7 12" type="primary">purF</name>
    <name evidence="12" type="ORF">H9870_11020</name>
</gene>
<evidence type="ECO:0000256" key="3">
    <source>
        <dbReference type="ARBA" id="ARBA00022676"/>
    </source>
</evidence>
<comment type="caution">
    <text evidence="7">Lacks conserved residue(s) required for the propagation of feature annotation.</text>
</comment>
<evidence type="ECO:0000256" key="6">
    <source>
        <dbReference type="ARBA" id="ARBA00022962"/>
    </source>
</evidence>
<feature type="binding site" evidence="7 10">
    <location>
        <position position="318"/>
    </location>
    <ligand>
        <name>Mg(2+)</name>
        <dbReference type="ChEBI" id="CHEBI:18420"/>
    </ligand>
</feature>